<dbReference type="InterPro" id="IPR016155">
    <property type="entry name" value="Mopterin_synth/thiamin_S_b"/>
</dbReference>
<accession>A0ABX1LUG3</accession>
<dbReference type="Pfam" id="PF02597">
    <property type="entry name" value="ThiS"/>
    <property type="match status" value="1"/>
</dbReference>
<dbReference type="RefSeq" id="WP_169363758.1">
    <property type="nucleotide sequence ID" value="NZ_JAAVJL010000001.1"/>
</dbReference>
<sequence>MPMLTNDNQIQVTVKLFAIFQEVFATDEMHIDIESGATVSQIFDHLVTQQPSLEKWRSLTRYAINLNFVEPHTLLNHGDEVALIPPVSGG</sequence>
<dbReference type="Proteomes" id="UP000738376">
    <property type="component" value="Unassembled WGS sequence"/>
</dbReference>
<dbReference type="Gene3D" id="3.10.20.30">
    <property type="match status" value="1"/>
</dbReference>
<reference evidence="4 5" key="1">
    <citation type="submission" date="2020-03" db="EMBL/GenBank/DDBJ databases">
        <title>Draft Genome Sequence of 2-Methylisoborneol Producing Pseudanabaena yagii Strain GIHE-NHR1 Isolated from North Han River in South Korea.</title>
        <authorList>
            <person name="Jeong J."/>
        </authorList>
    </citation>
    <scope>NUCLEOTIDE SEQUENCE [LARGE SCALE GENOMIC DNA]</scope>
    <source>
        <strain evidence="4 5">GIHE-NHR1</strain>
    </source>
</reference>
<dbReference type="PANTHER" id="PTHR33359:SF1">
    <property type="entry name" value="MOLYBDOPTERIN SYNTHASE SULFUR CARRIER SUBUNIT"/>
    <property type="match status" value="1"/>
</dbReference>
<evidence type="ECO:0000256" key="3">
    <source>
        <dbReference type="ARBA" id="ARBA00024247"/>
    </source>
</evidence>
<comment type="similarity">
    <text evidence="2">Belongs to the MoaD family.</text>
</comment>
<proteinExistence type="inferred from homology"/>
<comment type="caution">
    <text evidence="4">The sequence shown here is derived from an EMBL/GenBank/DDBJ whole genome shotgun (WGS) entry which is preliminary data.</text>
</comment>
<organism evidence="4 5">
    <name type="scientific">Pseudanabaena yagii GIHE-NHR1</name>
    <dbReference type="NCBI Taxonomy" id="2722753"/>
    <lineage>
        <taxon>Bacteria</taxon>
        <taxon>Bacillati</taxon>
        <taxon>Cyanobacteriota</taxon>
        <taxon>Cyanophyceae</taxon>
        <taxon>Pseudanabaenales</taxon>
        <taxon>Pseudanabaenaceae</taxon>
        <taxon>Pseudanabaena</taxon>
        <taxon>Pseudanabaena yagii</taxon>
    </lineage>
</organism>
<dbReference type="PANTHER" id="PTHR33359">
    <property type="entry name" value="MOLYBDOPTERIN SYNTHASE SULFUR CARRIER SUBUNIT"/>
    <property type="match status" value="1"/>
</dbReference>
<protein>
    <recommendedName>
        <fullName evidence="3">Molybdopterin synthase sulfur carrier subunit</fullName>
    </recommendedName>
</protein>
<evidence type="ECO:0000256" key="1">
    <source>
        <dbReference type="ARBA" id="ARBA00022741"/>
    </source>
</evidence>
<keyword evidence="5" id="KW-1185">Reference proteome</keyword>
<keyword evidence="1" id="KW-0547">Nucleotide-binding</keyword>
<evidence type="ECO:0000313" key="5">
    <source>
        <dbReference type="Proteomes" id="UP000738376"/>
    </source>
</evidence>
<name>A0ABX1LUG3_9CYAN</name>
<dbReference type="InterPro" id="IPR003749">
    <property type="entry name" value="ThiS/MoaD-like"/>
</dbReference>
<dbReference type="SUPFAM" id="SSF54285">
    <property type="entry name" value="MoaD/ThiS"/>
    <property type="match status" value="1"/>
</dbReference>
<evidence type="ECO:0000256" key="2">
    <source>
        <dbReference type="ARBA" id="ARBA00024200"/>
    </source>
</evidence>
<evidence type="ECO:0000313" key="4">
    <source>
        <dbReference type="EMBL" id="NMF58918.1"/>
    </source>
</evidence>
<dbReference type="InterPro" id="IPR044672">
    <property type="entry name" value="MOCS2A"/>
</dbReference>
<gene>
    <name evidence="4" type="ORF">HC246_13020</name>
</gene>
<dbReference type="InterPro" id="IPR012675">
    <property type="entry name" value="Beta-grasp_dom_sf"/>
</dbReference>
<dbReference type="CDD" id="cd00754">
    <property type="entry name" value="Ubl_MoaD"/>
    <property type="match status" value="1"/>
</dbReference>
<dbReference type="EMBL" id="JAAVJL010000001">
    <property type="protein sequence ID" value="NMF58918.1"/>
    <property type="molecule type" value="Genomic_DNA"/>
</dbReference>